<organism evidence="2 3">
    <name type="scientific">Phrynocephalus forsythii</name>
    <dbReference type="NCBI Taxonomy" id="171643"/>
    <lineage>
        <taxon>Eukaryota</taxon>
        <taxon>Metazoa</taxon>
        <taxon>Chordata</taxon>
        <taxon>Craniata</taxon>
        <taxon>Vertebrata</taxon>
        <taxon>Euteleostomi</taxon>
        <taxon>Lepidosauria</taxon>
        <taxon>Squamata</taxon>
        <taxon>Bifurcata</taxon>
        <taxon>Unidentata</taxon>
        <taxon>Episquamata</taxon>
        <taxon>Toxicofera</taxon>
        <taxon>Iguania</taxon>
        <taxon>Acrodonta</taxon>
        <taxon>Agamidae</taxon>
        <taxon>Agaminae</taxon>
        <taxon>Phrynocephalus</taxon>
    </lineage>
</organism>
<sequence length="116" mass="12502">MERAEGGQGSPPQGAAASPLLSRWWLVSTEPGPRGRTQSDLSACSARRNSHLPRAPLSGSVDGIDKASVANADEPAPGSQTPPFKRKGKFSTIGKIFKPWKWRKKKTSEKFLETSA</sequence>
<dbReference type="AlphaFoldDB" id="A0A9Q0Y434"/>
<dbReference type="GO" id="GO:0003779">
    <property type="term" value="F:actin binding"/>
    <property type="evidence" value="ECO:0007669"/>
    <property type="project" value="TreeGrafter"/>
</dbReference>
<evidence type="ECO:0000256" key="1">
    <source>
        <dbReference type="SAM" id="MobiDB-lite"/>
    </source>
</evidence>
<evidence type="ECO:0000313" key="3">
    <source>
        <dbReference type="Proteomes" id="UP001142489"/>
    </source>
</evidence>
<dbReference type="EMBL" id="JAPFRF010000002">
    <property type="protein sequence ID" value="KAJ7342005.1"/>
    <property type="molecule type" value="Genomic_DNA"/>
</dbReference>
<dbReference type="OrthoDB" id="5563016at2759"/>
<proteinExistence type="predicted"/>
<evidence type="ECO:0008006" key="4">
    <source>
        <dbReference type="Google" id="ProtNLM"/>
    </source>
</evidence>
<protein>
    <recommendedName>
        <fullName evidence="4">Phosphatase and actin regulator 4</fullName>
    </recommendedName>
</protein>
<accession>A0A9Q0Y434</accession>
<name>A0A9Q0Y434_9SAUR</name>
<dbReference type="GO" id="GO:0030036">
    <property type="term" value="P:actin cytoskeleton organization"/>
    <property type="evidence" value="ECO:0007669"/>
    <property type="project" value="TreeGrafter"/>
</dbReference>
<comment type="caution">
    <text evidence="2">The sequence shown here is derived from an EMBL/GenBank/DDBJ whole genome shotgun (WGS) entry which is preliminary data.</text>
</comment>
<gene>
    <name evidence="2" type="ORF">JRQ81_008372</name>
</gene>
<reference evidence="2" key="1">
    <citation type="journal article" date="2023" name="DNA Res.">
        <title>Chromosome-level genome assembly of Phrynocephalus forsythii using third-generation DNA sequencing and Hi-C analysis.</title>
        <authorList>
            <person name="Qi Y."/>
            <person name="Zhao W."/>
            <person name="Zhao Y."/>
            <person name="Niu C."/>
            <person name="Cao S."/>
            <person name="Zhang Y."/>
        </authorList>
    </citation>
    <scope>NUCLEOTIDE SEQUENCE</scope>
    <source>
        <tissue evidence="2">Muscle</tissue>
    </source>
</reference>
<dbReference type="Proteomes" id="UP001142489">
    <property type="component" value="Unassembled WGS sequence"/>
</dbReference>
<feature type="non-terminal residue" evidence="2">
    <location>
        <position position="116"/>
    </location>
</feature>
<feature type="region of interest" description="Disordered" evidence="1">
    <location>
        <begin position="1"/>
        <end position="88"/>
    </location>
</feature>
<keyword evidence="3" id="KW-1185">Reference proteome</keyword>
<evidence type="ECO:0000313" key="2">
    <source>
        <dbReference type="EMBL" id="KAJ7342005.1"/>
    </source>
</evidence>
<dbReference type="PANTHER" id="PTHR12751:SF5">
    <property type="entry name" value="PHOSPHATASE AND ACTIN REGULATOR 2"/>
    <property type="match status" value="1"/>
</dbReference>
<feature type="compositionally biased region" description="Low complexity" evidence="1">
    <location>
        <begin position="10"/>
        <end position="22"/>
    </location>
</feature>
<dbReference type="PANTHER" id="PTHR12751">
    <property type="entry name" value="PHOSPHATASE AND ACTIN REGULATOR PHACTR"/>
    <property type="match status" value="1"/>
</dbReference>